<dbReference type="AlphaFoldDB" id="A0A368RAQ5"/>
<accession>A0A368RAQ5</accession>
<feature type="region of interest" description="Disordered" evidence="1">
    <location>
        <begin position="208"/>
        <end position="240"/>
    </location>
</feature>
<reference evidence="2" key="2">
    <citation type="submission" date="2015-07" db="EMBL/GenBank/DDBJ databases">
        <authorList>
            <person name="Noorani M."/>
        </authorList>
    </citation>
    <scope>NUCLEOTIDE SEQUENCE</scope>
    <source>
        <strain evidence="2">Yugu1</strain>
    </source>
</reference>
<name>A0A368RAQ5_SETIT</name>
<organism evidence="2">
    <name type="scientific">Setaria italica</name>
    <name type="common">Foxtail millet</name>
    <name type="synonym">Panicum italicum</name>
    <dbReference type="NCBI Taxonomy" id="4555"/>
    <lineage>
        <taxon>Eukaryota</taxon>
        <taxon>Viridiplantae</taxon>
        <taxon>Streptophyta</taxon>
        <taxon>Embryophyta</taxon>
        <taxon>Tracheophyta</taxon>
        <taxon>Spermatophyta</taxon>
        <taxon>Magnoliopsida</taxon>
        <taxon>Liliopsida</taxon>
        <taxon>Poales</taxon>
        <taxon>Poaceae</taxon>
        <taxon>PACMAD clade</taxon>
        <taxon>Panicoideae</taxon>
        <taxon>Panicodae</taxon>
        <taxon>Paniceae</taxon>
        <taxon>Cenchrinae</taxon>
        <taxon>Setaria</taxon>
    </lineage>
</organism>
<evidence type="ECO:0000256" key="1">
    <source>
        <dbReference type="SAM" id="MobiDB-lite"/>
    </source>
</evidence>
<dbReference type="EMBL" id="CM003532">
    <property type="protein sequence ID" value="RCV27261.1"/>
    <property type="molecule type" value="Genomic_DNA"/>
</dbReference>
<proteinExistence type="predicted"/>
<feature type="region of interest" description="Disordered" evidence="1">
    <location>
        <begin position="89"/>
        <end position="160"/>
    </location>
</feature>
<feature type="region of interest" description="Disordered" evidence="1">
    <location>
        <begin position="1"/>
        <end position="67"/>
    </location>
</feature>
<reference evidence="2" key="1">
    <citation type="journal article" date="2012" name="Nat. Biotechnol.">
        <title>Reference genome sequence of the model plant Setaria.</title>
        <authorList>
            <person name="Bennetzen J.L."/>
            <person name="Schmutz J."/>
            <person name="Wang H."/>
            <person name="Percifield R."/>
            <person name="Hawkins J."/>
            <person name="Pontaroli A.C."/>
            <person name="Estep M."/>
            <person name="Feng L."/>
            <person name="Vaughn J.N."/>
            <person name="Grimwood J."/>
            <person name="Jenkins J."/>
            <person name="Barry K."/>
            <person name="Lindquist E."/>
            <person name="Hellsten U."/>
            <person name="Deshpande S."/>
            <person name="Wang X."/>
            <person name="Wu X."/>
            <person name="Mitros T."/>
            <person name="Triplett J."/>
            <person name="Yang X."/>
            <person name="Ye C.Y."/>
            <person name="Mauro-Herrera M."/>
            <person name="Wang L."/>
            <person name="Li P."/>
            <person name="Sharma M."/>
            <person name="Sharma R."/>
            <person name="Ronald P.C."/>
            <person name="Panaud O."/>
            <person name="Kellogg E.A."/>
            <person name="Brutnell T.P."/>
            <person name="Doust A.N."/>
            <person name="Tuskan G.A."/>
            <person name="Rokhsar D."/>
            <person name="Devos K.M."/>
        </authorList>
    </citation>
    <scope>NUCLEOTIDE SEQUENCE [LARGE SCALE GENOMIC DNA]</scope>
    <source>
        <strain evidence="2">Yugu1</strain>
    </source>
</reference>
<protein>
    <submittedName>
        <fullName evidence="2">Uncharacterized protein</fullName>
    </submittedName>
</protein>
<gene>
    <name evidence="2" type="ORF">SETIT_5G310700v2</name>
</gene>
<sequence>MRRRASIQSDLERPSEQARAGAICGRAWGKERNENKREDPRPIPSGRCRPQAAEAAPSQEPRGPLEQVPVVAAAGLLLFLTRTPTASADLGSRPWSSASHPPAVPAPQRATPSRTSTSSPTTAAACSRSTSCPPTSARGLLPPPPAPLPSPPAKRAARPPPLLPLLRLRRIQPTCWDTRAYLQHDYPLPLPRLLLPLSQPSARSWCRGYRHGEGREGGKGKREARPPEEKKKARPAVNFF</sequence>
<evidence type="ECO:0000313" key="2">
    <source>
        <dbReference type="EMBL" id="RCV27261.1"/>
    </source>
</evidence>
<feature type="compositionally biased region" description="Low complexity" evidence="1">
    <location>
        <begin position="94"/>
        <end position="140"/>
    </location>
</feature>
<feature type="compositionally biased region" description="Basic and acidic residues" evidence="1">
    <location>
        <begin position="210"/>
        <end position="231"/>
    </location>
</feature>
<feature type="compositionally biased region" description="Basic and acidic residues" evidence="1">
    <location>
        <begin position="28"/>
        <end position="41"/>
    </location>
</feature>
<feature type="compositionally biased region" description="Pro residues" evidence="1">
    <location>
        <begin position="141"/>
        <end position="160"/>
    </location>
</feature>
<feature type="compositionally biased region" description="Low complexity" evidence="1">
    <location>
        <begin position="50"/>
        <end position="61"/>
    </location>
</feature>